<accession>A0A1N5WD72</accession>
<evidence type="ECO:0000313" key="3">
    <source>
        <dbReference type="Proteomes" id="UP000185124"/>
    </source>
</evidence>
<dbReference type="STRING" id="709881.SAMN04489832_2360"/>
<dbReference type="InterPro" id="IPR002686">
    <property type="entry name" value="Transposase_17"/>
</dbReference>
<dbReference type="NCBIfam" id="NF033573">
    <property type="entry name" value="transpos_IS200"/>
    <property type="match status" value="1"/>
</dbReference>
<dbReference type="GO" id="GO:0003677">
    <property type="term" value="F:DNA binding"/>
    <property type="evidence" value="ECO:0007669"/>
    <property type="project" value="InterPro"/>
</dbReference>
<feature type="domain" description="Transposase IS200-like" evidence="1">
    <location>
        <begin position="18"/>
        <end position="138"/>
    </location>
</feature>
<dbReference type="EMBL" id="FSQT01000001">
    <property type="protein sequence ID" value="SIM83143.1"/>
    <property type="molecule type" value="Genomic_DNA"/>
</dbReference>
<evidence type="ECO:0000259" key="1">
    <source>
        <dbReference type="SMART" id="SM01321"/>
    </source>
</evidence>
<dbReference type="InterPro" id="IPR036515">
    <property type="entry name" value="Transposase_17_sf"/>
</dbReference>
<dbReference type="PANTHER" id="PTHR33360">
    <property type="entry name" value="TRANSPOSASE FOR INSERTION SEQUENCE ELEMENT IS200"/>
    <property type="match status" value="1"/>
</dbReference>
<dbReference type="GO" id="GO:0004803">
    <property type="term" value="F:transposase activity"/>
    <property type="evidence" value="ECO:0007669"/>
    <property type="project" value="InterPro"/>
</dbReference>
<dbReference type="OrthoDB" id="9798161at2"/>
<name>A0A1N5WD72_9ACTN</name>
<dbReference type="PANTHER" id="PTHR33360:SF2">
    <property type="entry name" value="TRANSPOSASE FOR INSERTION SEQUENCE ELEMENT IS200"/>
    <property type="match status" value="1"/>
</dbReference>
<gene>
    <name evidence="2" type="ORF">SAMN04489832_2360</name>
</gene>
<organism evidence="2 3">
    <name type="scientific">Micromonospora cremea</name>
    <dbReference type="NCBI Taxonomy" id="709881"/>
    <lineage>
        <taxon>Bacteria</taxon>
        <taxon>Bacillati</taxon>
        <taxon>Actinomycetota</taxon>
        <taxon>Actinomycetes</taxon>
        <taxon>Micromonosporales</taxon>
        <taxon>Micromonosporaceae</taxon>
        <taxon>Micromonospora</taxon>
    </lineage>
</organism>
<dbReference type="AlphaFoldDB" id="A0A1N5WD72"/>
<dbReference type="SMART" id="SM01321">
    <property type="entry name" value="Y1_Tnp"/>
    <property type="match status" value="1"/>
</dbReference>
<reference evidence="3" key="1">
    <citation type="submission" date="2016-12" db="EMBL/GenBank/DDBJ databases">
        <authorList>
            <person name="Varghese N."/>
            <person name="Submissions S."/>
        </authorList>
    </citation>
    <scope>NUCLEOTIDE SEQUENCE [LARGE SCALE GENOMIC DNA]</scope>
    <source>
        <strain evidence="3">DSM 45599</strain>
    </source>
</reference>
<evidence type="ECO:0000313" key="2">
    <source>
        <dbReference type="EMBL" id="SIM83143.1"/>
    </source>
</evidence>
<dbReference type="RefSeq" id="WP_074311256.1">
    <property type="nucleotide sequence ID" value="NZ_FSQT01000001.1"/>
</dbReference>
<dbReference type="Proteomes" id="UP000185124">
    <property type="component" value="Unassembled WGS sequence"/>
</dbReference>
<sequence length="143" mass="16395">MSPRWTPDPNIRSGRSVVYDLHVHLVFVTKYRRDVLNDAMLTHCEQIMRQVCADLGAELREFNGEDDHVHLLVHYPPKLPTSTLANRLKGVSAHYLRKEFTDRINRHIMHGHLGSPSYFAASCSGTPLEVIKDYIKEQKHPGP</sequence>
<keyword evidence="3" id="KW-1185">Reference proteome</keyword>
<dbReference type="Pfam" id="PF01797">
    <property type="entry name" value="Y1_Tnp"/>
    <property type="match status" value="1"/>
</dbReference>
<dbReference type="SUPFAM" id="SSF143422">
    <property type="entry name" value="Transposase IS200-like"/>
    <property type="match status" value="1"/>
</dbReference>
<dbReference type="Gene3D" id="3.30.70.1290">
    <property type="entry name" value="Transposase IS200-like"/>
    <property type="match status" value="1"/>
</dbReference>
<dbReference type="GO" id="GO:0006313">
    <property type="term" value="P:DNA transposition"/>
    <property type="evidence" value="ECO:0007669"/>
    <property type="project" value="InterPro"/>
</dbReference>
<protein>
    <submittedName>
        <fullName evidence="2">Putative transposase</fullName>
    </submittedName>
</protein>
<proteinExistence type="predicted"/>